<dbReference type="EMBL" id="JBBNAE010000009">
    <property type="protein sequence ID" value="KAK9095995.1"/>
    <property type="molecule type" value="Genomic_DNA"/>
</dbReference>
<keyword evidence="3" id="KW-1185">Reference proteome</keyword>
<dbReference type="AlphaFoldDB" id="A0AAP0EM28"/>
<organism evidence="2 3">
    <name type="scientific">Stephania japonica</name>
    <dbReference type="NCBI Taxonomy" id="461633"/>
    <lineage>
        <taxon>Eukaryota</taxon>
        <taxon>Viridiplantae</taxon>
        <taxon>Streptophyta</taxon>
        <taxon>Embryophyta</taxon>
        <taxon>Tracheophyta</taxon>
        <taxon>Spermatophyta</taxon>
        <taxon>Magnoliopsida</taxon>
        <taxon>Ranunculales</taxon>
        <taxon>Menispermaceae</taxon>
        <taxon>Menispermoideae</taxon>
        <taxon>Cissampelideae</taxon>
        <taxon>Stephania</taxon>
    </lineage>
</organism>
<dbReference type="Proteomes" id="UP001417504">
    <property type="component" value="Unassembled WGS sequence"/>
</dbReference>
<feature type="compositionally biased region" description="Acidic residues" evidence="1">
    <location>
        <begin position="10"/>
        <end position="21"/>
    </location>
</feature>
<sequence length="74" mass="8114">MPLSSLTYEISDDDDDDEEEALLTSQPPVSDKLADGTQPFRSGSLRNLDEQVQDPELDAELPTHSPILPQDMGS</sequence>
<protein>
    <submittedName>
        <fullName evidence="2">Uncharacterized protein</fullName>
    </submittedName>
</protein>
<accession>A0AAP0EM28</accession>
<proteinExistence type="predicted"/>
<evidence type="ECO:0000313" key="2">
    <source>
        <dbReference type="EMBL" id="KAK9095995.1"/>
    </source>
</evidence>
<comment type="caution">
    <text evidence="2">The sequence shown here is derived from an EMBL/GenBank/DDBJ whole genome shotgun (WGS) entry which is preliminary data.</text>
</comment>
<feature type="region of interest" description="Disordered" evidence="1">
    <location>
        <begin position="1"/>
        <end position="74"/>
    </location>
</feature>
<evidence type="ECO:0000256" key="1">
    <source>
        <dbReference type="SAM" id="MobiDB-lite"/>
    </source>
</evidence>
<reference evidence="2 3" key="1">
    <citation type="submission" date="2024-01" db="EMBL/GenBank/DDBJ databases">
        <title>Genome assemblies of Stephania.</title>
        <authorList>
            <person name="Yang L."/>
        </authorList>
    </citation>
    <scope>NUCLEOTIDE SEQUENCE [LARGE SCALE GENOMIC DNA]</scope>
    <source>
        <strain evidence="2">QJT</strain>
        <tissue evidence="2">Leaf</tissue>
    </source>
</reference>
<gene>
    <name evidence="2" type="ORF">Sjap_021492</name>
</gene>
<evidence type="ECO:0000313" key="3">
    <source>
        <dbReference type="Proteomes" id="UP001417504"/>
    </source>
</evidence>
<name>A0AAP0EM28_9MAGN</name>